<dbReference type="OMA" id="VLVPKWQ"/>
<dbReference type="GeneID" id="108072637"/>
<dbReference type="OrthoDB" id="7860002at2759"/>
<dbReference type="Proteomes" id="UP001652661">
    <property type="component" value="Chromosome 3L"/>
</dbReference>
<organism evidence="1 2">
    <name type="scientific">Drosophila kikkawai</name>
    <name type="common">Fruit fly</name>
    <dbReference type="NCBI Taxonomy" id="30033"/>
    <lineage>
        <taxon>Eukaryota</taxon>
        <taxon>Metazoa</taxon>
        <taxon>Ecdysozoa</taxon>
        <taxon>Arthropoda</taxon>
        <taxon>Hexapoda</taxon>
        <taxon>Insecta</taxon>
        <taxon>Pterygota</taxon>
        <taxon>Neoptera</taxon>
        <taxon>Endopterygota</taxon>
        <taxon>Diptera</taxon>
        <taxon>Brachycera</taxon>
        <taxon>Muscomorpha</taxon>
        <taxon>Ephydroidea</taxon>
        <taxon>Drosophilidae</taxon>
        <taxon>Drosophila</taxon>
        <taxon>Sophophora</taxon>
    </lineage>
</organism>
<protein>
    <submittedName>
        <fullName evidence="2">Uncharacterized protein</fullName>
    </submittedName>
</protein>
<keyword evidence="1" id="KW-1185">Reference proteome</keyword>
<evidence type="ECO:0000313" key="2">
    <source>
        <dbReference type="RefSeq" id="XP_017019356.1"/>
    </source>
</evidence>
<dbReference type="RefSeq" id="XP_017019356.1">
    <property type="nucleotide sequence ID" value="XM_017163867.3"/>
</dbReference>
<name>A0A6P4I996_DROKI</name>
<evidence type="ECO:0000313" key="1">
    <source>
        <dbReference type="Proteomes" id="UP001652661"/>
    </source>
</evidence>
<proteinExistence type="predicted"/>
<accession>A0A6P4I996</accession>
<gene>
    <name evidence="2" type="primary">LOC108072637</name>
</gene>
<reference evidence="2" key="1">
    <citation type="submission" date="2025-08" db="UniProtKB">
        <authorList>
            <consortium name="RefSeq"/>
        </authorList>
    </citation>
    <scope>IDENTIFICATION</scope>
    <source>
        <strain evidence="2">14028-0561.14</strain>
        <tissue evidence="2">Whole fly</tissue>
    </source>
</reference>
<dbReference type="AlphaFoldDB" id="A0A6P4I996"/>
<sequence>MAMVNFVTFIQDLAQELIVNNKTHKDFIIVARLLSDAIQHQLILNDSIFQHLLDKLHTTATYVKHLLLDMPLNFEIFLPVRIPVPVMCSFNEEHRTVQVTGFRTEHPFFFGNALSFKRMNMMLQQDLTEVVNEMSSISAYGVIYDLTYIVHCSHSVPFIHKLAATERGSNGEHCISFEFVLALVFESVNVPLPSYYNAPIVGQWLAYGMVAEEGSSTDWAVLVPKWKTAGPAVCLRSMGSQIMLYRLMKIQECQLYAQPYWLKLSFFMATEALGEKYQRISISDIMLMILYDQVIRNVYLTASEHTSGDKLLSIKKQQIRARGIFSILDDAAHSNLITSEFLFSFFSHMFIPAVPSCTKWINETDGQVAE</sequence>